<dbReference type="InterPro" id="IPR039421">
    <property type="entry name" value="Type_1_exporter"/>
</dbReference>
<feature type="domain" description="ABC transporter" evidence="8">
    <location>
        <begin position="581"/>
        <end position="842"/>
    </location>
</feature>
<feature type="transmembrane region" description="Helical" evidence="7">
    <location>
        <begin position="56"/>
        <end position="74"/>
    </location>
</feature>
<dbReference type="SMART" id="SM00382">
    <property type="entry name" value="AAA"/>
    <property type="match status" value="1"/>
</dbReference>
<organism evidence="11 12">
    <name type="scientific">Heligmosomoides polygyrus</name>
    <name type="common">Parasitic roundworm</name>
    <dbReference type="NCBI Taxonomy" id="6339"/>
    <lineage>
        <taxon>Eukaryota</taxon>
        <taxon>Metazoa</taxon>
        <taxon>Ecdysozoa</taxon>
        <taxon>Nematoda</taxon>
        <taxon>Chromadorea</taxon>
        <taxon>Rhabditida</taxon>
        <taxon>Rhabditina</taxon>
        <taxon>Rhabditomorpha</taxon>
        <taxon>Strongyloidea</taxon>
        <taxon>Heligmosomidae</taxon>
        <taxon>Heligmosomoides</taxon>
    </lineage>
</organism>
<keyword evidence="11" id="KW-1185">Reference proteome</keyword>
<evidence type="ECO:0000256" key="6">
    <source>
        <dbReference type="ARBA" id="ARBA00023136"/>
    </source>
</evidence>
<dbReference type="InterPro" id="IPR027417">
    <property type="entry name" value="P-loop_NTPase"/>
</dbReference>
<reference evidence="10 11" key="1">
    <citation type="submission" date="2018-11" db="EMBL/GenBank/DDBJ databases">
        <authorList>
            <consortium name="Pathogen Informatics"/>
        </authorList>
    </citation>
    <scope>NUCLEOTIDE SEQUENCE [LARGE SCALE GENOMIC DNA]</scope>
</reference>
<dbReference type="Proteomes" id="UP000050761">
    <property type="component" value="Unassembled WGS sequence"/>
</dbReference>
<dbReference type="PROSITE" id="PS50929">
    <property type="entry name" value="ABC_TM1F"/>
    <property type="match status" value="2"/>
</dbReference>
<sequence>MRRRSTLLVLFIIVDVAISVMSMGFYSSSFSFDFDLVFKYITFVDGYDYFTNPIDFVVLSILRLLLLVTAVALITFHHDRFAKGMFMPMIGFATACYSYTLVKILAFSEDMKVLRFAGVWFSFTWSMMAALLFSIIWYFVITAHSYQFDYQRLISERLSAITSSGSDSDLETAREFDGERFHKSGYALWIGVRMMLLNTHWNPMKCIKPSIFFIFDNFVSNYKLLRCFNSCSISDTRPILPPAKRISTLEHIKALLKYCGNQWKWFTLGFIFLVIYAAARVFIPAYTGQVIANIVKKAGMAPLVRSVFIMAGLTMVSTLFGGLRGGCFDYATALVSRQVRLDLFRSLVKQDIAFFDMTKSGEMVSRLTSDCQTMSTTVSTNLNVFLRNGVMLVGSLAFMFIMSWRLSLVTFIAIPLVGFITKWYGAYYDKLSEKTQTTIADANQIAEEVLSTMRTVRSFACERREADRFEGKLNETLRMNKKKAVAYMGYTWNNEFCDNAILVAVLFYGGHLVMSDLMTTDQLITFLLYQMQLGENLYNIGYVMTGLMECVGASRKVFEYMFREPGIPNDGDLKPALSGRIEFHDVQFTYPSRPNNQVLKGLNLVIEAGRTTALVGPSGGGKSSIVSLIQHFYEPTSGVITIDNVDIKNILHSFYHQKIALVAQEPVLYNGSVRYNITYGCEWATEEDMLRASKTANVHNFVSELEKGYDTNCGEKGVQMSGKRSSFELRMLMILSEAIHVHPNYLGGQKQRIAIARALVRNPVVLILDEATSALDAESEALVQEALNRCARERTVLIIAHRLSTIEKADRIAVINRGRLVQTGNHAELMADVSGLYYSLVSKQILASKIKGNSAEVSYFRSVPAMANLGVADGLLVVFVAVDLTFTILLFGLFSASWSFRPDLIARQFSQIVYTSCPLDFIALSAVRGIVLLALRLHLSLSSKTWDLRMQCLGVATAIYSHSLVKLLCFADWPAMLFFPGVWLSVAWSILAALIFFLLCCYVNSRGLSNYTRLEETEGNLGELLCVIYIKKSLSTRIFIPAYMGQVLTNMAMGGGMSSLIRSVAFLSLLALGSMFFGGLRGGTFTYASALVSRKIKLDLFRSLVRQEIGFFDTTKSGETVSRVSSDCQVVATNISTHVNVFTRNVVMLIGSLCFMFYTSWKLTTVSFIAVPLTGFITKWYGAYYDKLSEQTQDTIAKANNKAEEVLASIRTVRSFACEKYEGDAFESSLDVTLKINRKK</sequence>
<evidence type="ECO:0000259" key="8">
    <source>
        <dbReference type="PROSITE" id="PS50893"/>
    </source>
</evidence>
<evidence type="ECO:0000256" key="2">
    <source>
        <dbReference type="ARBA" id="ARBA00022692"/>
    </source>
</evidence>
<feature type="transmembrane region" description="Helical" evidence="7">
    <location>
        <begin position="7"/>
        <end position="26"/>
    </location>
</feature>
<dbReference type="SUPFAM" id="SSF52540">
    <property type="entry name" value="P-loop containing nucleoside triphosphate hydrolases"/>
    <property type="match status" value="1"/>
</dbReference>
<dbReference type="Gene3D" id="1.20.1560.10">
    <property type="entry name" value="ABC transporter type 1, transmembrane domain"/>
    <property type="match status" value="2"/>
</dbReference>
<dbReference type="WBParaSite" id="HPBE_0001750001-mRNA-1">
    <property type="protein sequence ID" value="HPBE_0001750001-mRNA-1"/>
    <property type="gene ID" value="HPBE_0001750001"/>
</dbReference>
<dbReference type="Gene3D" id="3.40.50.300">
    <property type="entry name" value="P-loop containing nucleotide triphosphate hydrolases"/>
    <property type="match status" value="1"/>
</dbReference>
<dbReference type="SUPFAM" id="SSF90123">
    <property type="entry name" value="ABC transporter transmembrane region"/>
    <property type="match status" value="2"/>
</dbReference>
<dbReference type="InterPro" id="IPR036640">
    <property type="entry name" value="ABC1_TM_sf"/>
</dbReference>
<dbReference type="AlphaFoldDB" id="A0A183G6Y9"/>
<dbReference type="GO" id="GO:0005524">
    <property type="term" value="F:ATP binding"/>
    <property type="evidence" value="ECO:0007669"/>
    <property type="project" value="UniProtKB-KW"/>
</dbReference>
<dbReference type="Pfam" id="PF00664">
    <property type="entry name" value="ABC_membrane"/>
    <property type="match status" value="2"/>
</dbReference>
<dbReference type="GO" id="GO:0016020">
    <property type="term" value="C:membrane"/>
    <property type="evidence" value="ECO:0007669"/>
    <property type="project" value="UniProtKB-SubCell"/>
</dbReference>
<feature type="transmembrane region" description="Helical" evidence="7">
    <location>
        <begin position="982"/>
        <end position="1003"/>
    </location>
</feature>
<feature type="transmembrane region" description="Helical" evidence="7">
    <location>
        <begin position="955"/>
        <end position="976"/>
    </location>
</feature>
<dbReference type="GO" id="GO:0015421">
    <property type="term" value="F:ABC-type oligopeptide transporter activity"/>
    <property type="evidence" value="ECO:0007669"/>
    <property type="project" value="TreeGrafter"/>
</dbReference>
<keyword evidence="4" id="KW-0067">ATP-binding</keyword>
<dbReference type="InterPro" id="IPR003593">
    <property type="entry name" value="AAA+_ATPase"/>
</dbReference>
<comment type="subcellular location">
    <subcellularLocation>
        <location evidence="1">Membrane</location>
        <topology evidence="1">Multi-pass membrane protein</topology>
    </subcellularLocation>
</comment>
<feature type="transmembrane region" description="Helical" evidence="7">
    <location>
        <begin position="1146"/>
        <end position="1171"/>
    </location>
</feature>
<evidence type="ECO:0000313" key="11">
    <source>
        <dbReference type="Proteomes" id="UP000050761"/>
    </source>
</evidence>
<keyword evidence="5 7" id="KW-1133">Transmembrane helix</keyword>
<dbReference type="FunFam" id="1.20.1560.10:FF:000154">
    <property type="entry name" value="HAlF transporter (PGP related)"/>
    <property type="match status" value="2"/>
</dbReference>
<accession>A0A183G6Y9</accession>
<dbReference type="PANTHER" id="PTHR43394:SF19">
    <property type="entry name" value="ABC TRANSPORTER B FAMILY"/>
    <property type="match status" value="1"/>
</dbReference>
<keyword evidence="2 7" id="KW-0812">Transmembrane</keyword>
<feature type="transmembrane region" description="Helical" evidence="7">
    <location>
        <begin position="384"/>
        <end position="402"/>
    </location>
</feature>
<dbReference type="OrthoDB" id="6500128at2759"/>
<dbReference type="InterPro" id="IPR011527">
    <property type="entry name" value="ABC1_TM_dom"/>
</dbReference>
<feature type="transmembrane region" description="Helical" evidence="7">
    <location>
        <begin position="265"/>
        <end position="283"/>
    </location>
</feature>
<accession>A0A3P8BTA5</accession>
<keyword evidence="6 7" id="KW-0472">Membrane</keyword>
<dbReference type="InterPro" id="IPR003439">
    <property type="entry name" value="ABC_transporter-like_ATP-bd"/>
</dbReference>
<feature type="transmembrane region" description="Helical" evidence="7">
    <location>
        <begin position="86"/>
        <end position="107"/>
    </location>
</feature>
<dbReference type="PANTHER" id="PTHR43394">
    <property type="entry name" value="ATP-DEPENDENT PERMEASE MDL1, MITOCHONDRIAL"/>
    <property type="match status" value="1"/>
</dbReference>
<dbReference type="EMBL" id="UZAH01030051">
    <property type="protein sequence ID" value="VDP09044.1"/>
    <property type="molecule type" value="Genomic_DNA"/>
</dbReference>
<dbReference type="CDD" id="cd18572">
    <property type="entry name" value="ABC_6TM_TAP"/>
    <property type="match status" value="2"/>
</dbReference>
<evidence type="ECO:0000256" key="7">
    <source>
        <dbReference type="SAM" id="Phobius"/>
    </source>
</evidence>
<evidence type="ECO:0000256" key="3">
    <source>
        <dbReference type="ARBA" id="ARBA00022741"/>
    </source>
</evidence>
<reference evidence="12" key="2">
    <citation type="submission" date="2019-09" db="UniProtKB">
        <authorList>
            <consortium name="WormBaseParasite"/>
        </authorList>
    </citation>
    <scope>IDENTIFICATION</scope>
</reference>
<feature type="domain" description="ABC transmembrane type-1" evidence="9">
    <location>
        <begin position="268"/>
        <end position="549"/>
    </location>
</feature>
<dbReference type="FunFam" id="3.40.50.300:FF:002694">
    <property type="entry name" value="HAlF transporter (PGP related)"/>
    <property type="match status" value="1"/>
</dbReference>
<dbReference type="Pfam" id="PF00005">
    <property type="entry name" value="ABC_tran"/>
    <property type="match status" value="1"/>
</dbReference>
<feature type="transmembrane region" description="Helical" evidence="7">
    <location>
        <begin position="303"/>
        <end position="323"/>
    </location>
</feature>
<feature type="transmembrane region" description="Helical" evidence="7">
    <location>
        <begin position="119"/>
        <end position="141"/>
    </location>
</feature>
<evidence type="ECO:0000256" key="1">
    <source>
        <dbReference type="ARBA" id="ARBA00004141"/>
    </source>
</evidence>
<evidence type="ECO:0000259" key="9">
    <source>
        <dbReference type="PROSITE" id="PS50929"/>
    </source>
</evidence>
<feature type="domain" description="ABC transmembrane type-1" evidence="9">
    <location>
        <begin position="1038"/>
        <end position="1240"/>
    </location>
</feature>
<evidence type="ECO:0000313" key="10">
    <source>
        <dbReference type="EMBL" id="VDP09044.1"/>
    </source>
</evidence>
<gene>
    <name evidence="10" type="ORF">HPBE_LOCUS17499</name>
</gene>
<feature type="transmembrane region" description="Helical" evidence="7">
    <location>
        <begin position="408"/>
        <end position="425"/>
    </location>
</feature>
<dbReference type="CDD" id="cd03249">
    <property type="entry name" value="ABC_MTABC3_MDL1_MDL2"/>
    <property type="match status" value="1"/>
</dbReference>
<protein>
    <submittedName>
        <fullName evidence="12">ABC transmembrane type-1 domain-containing protein</fullName>
    </submittedName>
</protein>
<evidence type="ECO:0000256" key="5">
    <source>
        <dbReference type="ARBA" id="ARBA00022989"/>
    </source>
</evidence>
<name>A0A183G6Y9_HELPZ</name>
<proteinExistence type="predicted"/>
<keyword evidence="3" id="KW-0547">Nucleotide-binding</keyword>
<evidence type="ECO:0000256" key="4">
    <source>
        <dbReference type="ARBA" id="ARBA00022840"/>
    </source>
</evidence>
<feature type="transmembrane region" description="Helical" evidence="7">
    <location>
        <begin position="912"/>
        <end position="935"/>
    </location>
</feature>
<dbReference type="PROSITE" id="PS50893">
    <property type="entry name" value="ABC_TRANSPORTER_2"/>
    <property type="match status" value="1"/>
</dbReference>
<evidence type="ECO:0000313" key="12">
    <source>
        <dbReference type="WBParaSite" id="HPBE_0001750001-mRNA-1"/>
    </source>
</evidence>
<dbReference type="GO" id="GO:0016887">
    <property type="term" value="F:ATP hydrolysis activity"/>
    <property type="evidence" value="ECO:0007669"/>
    <property type="project" value="InterPro"/>
</dbReference>
<feature type="transmembrane region" description="Helical" evidence="7">
    <location>
        <begin position="875"/>
        <end position="900"/>
    </location>
</feature>